<sequence>MDRDLSLGERLKIRAMVYVASEPIARFWPMRTFIHHNPLFGLEHRPFPEAVAEGTSLFHARGYLTRQQYQEYRRAGRVDDEALARRIGAFAAAHDPGVPGVDLERWLWCLAVDSDLAQLCPPADWLDGAALAAALGGRRPEVAEEERHARLLAILERRLPPDAPFHERVDALFGTGIGPAVDELVIKACLDFFDEGQSVWGVPGRERGFFPAWRDVARRDLRLLIHGRVSGRLLAEEADPEAVVASILADLGIPEEHWQATILRELTHLHGWAGFVRFRQQAPGYYWAARFPADLVDFLAVRLVVERILVLEAARRHRSPADAQALAELVAADPAGAYLRTELHGGTVLPGWAQRVEQALARRRPAAWQRLAARYIEAKAHHEAAEQAGALRRLAEQVGGGAPTVLQELGPHELDRLLGALRAWEREEGYAFLLAMESRVINDLIRRVRVPEPGTPTRPTRRPFAQAFFCIDVRSEPLRRHLEALGDYETFGIAGFFGVPMAFLEYGNGSEQPLCPAIMTPKNLVAEIPAGLRLEEEPLFGALSEVFHGLKQSVMAPFVAVEAVGLLFGLGLVGRTLWPVGYHRLRDRFHGGKPPTRLLVDKLSADQADSIVRAVQRAMIVQALARELRVARDQVTDDEVRELREIALGNAEGPSALATRLGLSEAAEARFVETLRSVYRVERREAARQLERLGRLGFSLEEQVQFVARALTSTGLTSNFSRFVLIIGHESLSRNNPYESALDCGAAGGAHGLPNARAFCAMANKPEVRLRLRELGIVVPEDTWFVPGSHTTTTDEVTLADLDQLPSRHLLYLERLQAGLAAAGRRCAAERVRALGLGSRAERSPQAAAQAARRQANDWSQVRPEWGLSRNLYGIVGGRHLTEGVDLGGRAFLLSYDYRFDPDGRFLENLLSAPVVVGEWINLEHYFSTVDPHRFGSGSKVYHNVAGRFGVMTGNQSDLRTGLPLQTLYKDRRPYHEPMRLVALVEAPVRLVLAVVQRLPKVRSLVFGEWIRVVVLDPEDGYRVLVLDEGRLVDHLDLVAEPCTPTVLEEAR</sequence>
<keyword evidence="1 6" id="KW-0813">Transport</keyword>
<evidence type="ECO:0000313" key="8">
    <source>
        <dbReference type="Proteomes" id="UP001589788"/>
    </source>
</evidence>
<dbReference type="RefSeq" id="WP_377788795.1">
    <property type="nucleotide sequence ID" value="NZ_JBHLYQ010000035.1"/>
</dbReference>
<evidence type="ECO:0000256" key="4">
    <source>
        <dbReference type="ARBA" id="ARBA00022833"/>
    </source>
</evidence>
<comment type="similarity">
    <text evidence="6">Belongs to the inorganic carbon transporter (TC 9.A.2) DabA family.</text>
</comment>
<protein>
    <recommendedName>
        <fullName evidence="6">Probable inorganic carbon transporter subunit DabA</fullName>
    </recommendedName>
</protein>
<evidence type="ECO:0000256" key="1">
    <source>
        <dbReference type="ARBA" id="ARBA00022448"/>
    </source>
</evidence>
<comment type="subcellular location">
    <subcellularLocation>
        <location evidence="6">Cell membrane</location>
        <topology evidence="6">Peripheral membrane protein</topology>
    </subcellularLocation>
</comment>
<comment type="subunit">
    <text evidence="6">Forms a complex with DabB.</text>
</comment>
<dbReference type="PANTHER" id="PTHR38344:SF1">
    <property type="entry name" value="INORGANIC CARBON TRANSPORTER SUBUNIT DABA-RELATED"/>
    <property type="match status" value="1"/>
</dbReference>
<feature type="binding site" evidence="6">
    <location>
        <position position="729"/>
    </location>
    <ligand>
        <name>Zn(2+)</name>
        <dbReference type="ChEBI" id="CHEBI:29105"/>
    </ligand>
</feature>
<dbReference type="Proteomes" id="UP001589788">
    <property type="component" value="Unassembled WGS sequence"/>
</dbReference>
<dbReference type="EMBL" id="JBHLYQ010000035">
    <property type="protein sequence ID" value="MFC0081528.1"/>
    <property type="molecule type" value="Genomic_DNA"/>
</dbReference>
<gene>
    <name evidence="6" type="primary">dabA</name>
    <name evidence="7" type="ORF">ACFFRE_05120</name>
</gene>
<keyword evidence="4 6" id="KW-0862">Zinc</keyword>
<feature type="binding site" evidence="6">
    <location>
        <position position="744"/>
    </location>
    <ligand>
        <name>Zn(2+)</name>
        <dbReference type="ChEBI" id="CHEBI:29105"/>
    </ligand>
</feature>
<evidence type="ECO:0000256" key="3">
    <source>
        <dbReference type="ARBA" id="ARBA00022723"/>
    </source>
</evidence>
<organism evidence="7 8">
    <name type="scientific">Aciditerrimonas ferrireducens</name>
    <dbReference type="NCBI Taxonomy" id="667306"/>
    <lineage>
        <taxon>Bacteria</taxon>
        <taxon>Bacillati</taxon>
        <taxon>Actinomycetota</taxon>
        <taxon>Acidimicrobiia</taxon>
        <taxon>Acidimicrobiales</taxon>
        <taxon>Acidimicrobiaceae</taxon>
        <taxon>Aciditerrimonas</taxon>
    </lineage>
</organism>
<evidence type="ECO:0000256" key="2">
    <source>
        <dbReference type="ARBA" id="ARBA00022475"/>
    </source>
</evidence>
<feature type="binding site" evidence="6">
    <location>
        <position position="472"/>
    </location>
    <ligand>
        <name>Zn(2+)</name>
        <dbReference type="ChEBI" id="CHEBI:29105"/>
    </ligand>
</feature>
<keyword evidence="8" id="KW-1185">Reference proteome</keyword>
<feature type="binding site" evidence="6">
    <location>
        <position position="470"/>
    </location>
    <ligand>
        <name>Zn(2+)</name>
        <dbReference type="ChEBI" id="CHEBI:29105"/>
    </ligand>
</feature>
<dbReference type="HAMAP" id="MF_01871">
    <property type="entry name" value="DabA"/>
    <property type="match status" value="1"/>
</dbReference>
<comment type="caution">
    <text evidence="7">The sequence shown here is derived from an EMBL/GenBank/DDBJ whole genome shotgun (WGS) entry which is preliminary data.</text>
</comment>
<name>A0ABV6C1F3_9ACTN</name>
<evidence type="ECO:0000256" key="5">
    <source>
        <dbReference type="ARBA" id="ARBA00023136"/>
    </source>
</evidence>
<comment type="cofactor">
    <cofactor evidence="6">
        <name>Zn(2+)</name>
        <dbReference type="ChEBI" id="CHEBI:29105"/>
    </cofactor>
</comment>
<evidence type="ECO:0000256" key="6">
    <source>
        <dbReference type="HAMAP-Rule" id="MF_01871"/>
    </source>
</evidence>
<reference evidence="7 8" key="1">
    <citation type="submission" date="2024-09" db="EMBL/GenBank/DDBJ databases">
        <authorList>
            <person name="Sun Q."/>
            <person name="Mori K."/>
        </authorList>
    </citation>
    <scope>NUCLEOTIDE SEQUENCE [LARGE SCALE GENOMIC DNA]</scope>
    <source>
        <strain evidence="7 8">JCM 15389</strain>
    </source>
</reference>
<dbReference type="Pfam" id="PF10070">
    <property type="entry name" value="DabA"/>
    <property type="match status" value="1"/>
</dbReference>
<keyword evidence="3 6" id="KW-0479">Metal-binding</keyword>
<keyword evidence="2 6" id="KW-1003">Cell membrane</keyword>
<comment type="function">
    <text evidence="6">Part of an energy-coupled inorganic carbon pump.</text>
</comment>
<proteinExistence type="inferred from homology"/>
<keyword evidence="5 6" id="KW-0472">Membrane</keyword>
<dbReference type="InterPro" id="IPR018752">
    <property type="entry name" value="DabA"/>
</dbReference>
<accession>A0ABV6C1F3</accession>
<dbReference type="PANTHER" id="PTHR38344">
    <property type="entry name" value="UPF0753 PROTEIN AQ_863"/>
    <property type="match status" value="1"/>
</dbReference>
<evidence type="ECO:0000313" key="7">
    <source>
        <dbReference type="EMBL" id="MFC0081528.1"/>
    </source>
</evidence>